<feature type="region of interest" description="Disordered" evidence="9">
    <location>
        <begin position="88"/>
        <end position="132"/>
    </location>
</feature>
<dbReference type="InterPro" id="IPR043502">
    <property type="entry name" value="DNA/RNA_pol_sf"/>
</dbReference>
<keyword evidence="8" id="KW-0862">Zinc</keyword>
<dbReference type="InterPro" id="IPR036875">
    <property type="entry name" value="Znf_CCHC_sf"/>
</dbReference>
<feature type="region of interest" description="Disordered" evidence="9">
    <location>
        <begin position="166"/>
        <end position="192"/>
    </location>
</feature>
<dbReference type="GO" id="GO:0008270">
    <property type="term" value="F:zinc ion binding"/>
    <property type="evidence" value="ECO:0007669"/>
    <property type="project" value="UniProtKB-KW"/>
</dbReference>
<dbReference type="EMBL" id="SMMG02000002">
    <property type="protein sequence ID" value="KAA3484922.1"/>
    <property type="molecule type" value="Genomic_DNA"/>
</dbReference>
<dbReference type="CDD" id="cd01647">
    <property type="entry name" value="RT_LTR"/>
    <property type="match status" value="1"/>
</dbReference>
<keyword evidence="7 12" id="KW-0695">RNA-directed DNA polymerase</keyword>
<dbReference type="GO" id="GO:0004519">
    <property type="term" value="F:endonuclease activity"/>
    <property type="evidence" value="ECO:0007669"/>
    <property type="project" value="UniProtKB-KW"/>
</dbReference>
<dbReference type="PROSITE" id="PS50158">
    <property type="entry name" value="ZF_CCHC"/>
    <property type="match status" value="1"/>
</dbReference>
<dbReference type="GO" id="GO:0016787">
    <property type="term" value="F:hydrolase activity"/>
    <property type="evidence" value="ECO:0007669"/>
    <property type="project" value="UniProtKB-KW"/>
</dbReference>
<dbReference type="PANTHER" id="PTHR37984:SF5">
    <property type="entry name" value="PROTEIN NYNRIN-LIKE"/>
    <property type="match status" value="1"/>
</dbReference>
<dbReference type="AlphaFoldDB" id="A0A5B6WVK1"/>
<dbReference type="InterPro" id="IPR036397">
    <property type="entry name" value="RNaseH_sf"/>
</dbReference>
<evidence type="ECO:0000313" key="12">
    <source>
        <dbReference type="EMBL" id="KAA3484922.1"/>
    </source>
</evidence>
<proteinExistence type="predicted"/>
<dbReference type="GO" id="GO:0003676">
    <property type="term" value="F:nucleic acid binding"/>
    <property type="evidence" value="ECO:0007669"/>
    <property type="project" value="InterPro"/>
</dbReference>
<dbReference type="GO" id="GO:0015074">
    <property type="term" value="P:DNA integration"/>
    <property type="evidence" value="ECO:0007669"/>
    <property type="project" value="InterPro"/>
</dbReference>
<organism evidence="12 13">
    <name type="scientific">Gossypium australe</name>
    <dbReference type="NCBI Taxonomy" id="47621"/>
    <lineage>
        <taxon>Eukaryota</taxon>
        <taxon>Viridiplantae</taxon>
        <taxon>Streptophyta</taxon>
        <taxon>Embryophyta</taxon>
        <taxon>Tracheophyta</taxon>
        <taxon>Spermatophyta</taxon>
        <taxon>Magnoliopsida</taxon>
        <taxon>eudicotyledons</taxon>
        <taxon>Gunneridae</taxon>
        <taxon>Pentapetalae</taxon>
        <taxon>rosids</taxon>
        <taxon>malvids</taxon>
        <taxon>Malvales</taxon>
        <taxon>Malvaceae</taxon>
        <taxon>Malvoideae</taxon>
        <taxon>Gossypium</taxon>
    </lineage>
</organism>
<dbReference type="Pfam" id="PF08284">
    <property type="entry name" value="RVP_2"/>
    <property type="match status" value="1"/>
</dbReference>
<evidence type="ECO:0000256" key="7">
    <source>
        <dbReference type="ARBA" id="ARBA00022918"/>
    </source>
</evidence>
<accession>A0A5B6WVK1</accession>
<dbReference type="Gene3D" id="4.10.60.10">
    <property type="entry name" value="Zinc finger, CCHC-type"/>
    <property type="match status" value="1"/>
</dbReference>
<dbReference type="SMART" id="SM00343">
    <property type="entry name" value="ZnF_C2HC"/>
    <property type="match status" value="1"/>
</dbReference>
<dbReference type="SUPFAM" id="SSF56672">
    <property type="entry name" value="DNA/RNA polymerases"/>
    <property type="match status" value="1"/>
</dbReference>
<dbReference type="InterPro" id="IPR050951">
    <property type="entry name" value="Retrovirus_Pol_polyprotein"/>
</dbReference>
<dbReference type="InterPro" id="IPR012337">
    <property type="entry name" value="RNaseH-like_sf"/>
</dbReference>
<dbReference type="InterPro" id="IPR001584">
    <property type="entry name" value="Integrase_cat-core"/>
</dbReference>
<dbReference type="CDD" id="cd00303">
    <property type="entry name" value="retropepsin_like"/>
    <property type="match status" value="1"/>
</dbReference>
<evidence type="ECO:0000256" key="6">
    <source>
        <dbReference type="ARBA" id="ARBA00022801"/>
    </source>
</evidence>
<keyword evidence="6" id="KW-0378">Hydrolase</keyword>
<dbReference type="InterPro" id="IPR043128">
    <property type="entry name" value="Rev_trsase/Diguanyl_cyclase"/>
</dbReference>
<keyword evidence="8" id="KW-0863">Zinc-finger</keyword>
<evidence type="ECO:0000256" key="4">
    <source>
        <dbReference type="ARBA" id="ARBA00022722"/>
    </source>
</evidence>
<dbReference type="SUPFAM" id="SSF53098">
    <property type="entry name" value="Ribonuclease H-like"/>
    <property type="match status" value="1"/>
</dbReference>
<keyword evidence="8" id="KW-0479">Metal-binding</keyword>
<keyword evidence="4" id="KW-0540">Nuclease</keyword>
<dbReference type="Proteomes" id="UP000325315">
    <property type="component" value="Unassembled WGS sequence"/>
</dbReference>
<comment type="caution">
    <text evidence="12">The sequence shown here is derived from an EMBL/GenBank/DDBJ whole genome shotgun (WGS) entry which is preliminary data.</text>
</comment>
<dbReference type="EC" id="2.7.7.49" evidence="1"/>
<dbReference type="PROSITE" id="PS50994">
    <property type="entry name" value="INTEGRASE"/>
    <property type="match status" value="1"/>
</dbReference>
<keyword evidence="13" id="KW-1185">Reference proteome</keyword>
<dbReference type="Pfam" id="PF00078">
    <property type="entry name" value="RVT_1"/>
    <property type="match status" value="1"/>
</dbReference>
<keyword evidence="3" id="KW-0548">Nucleotidyltransferase</keyword>
<dbReference type="Gene3D" id="3.30.70.270">
    <property type="match status" value="1"/>
</dbReference>
<evidence type="ECO:0000259" key="10">
    <source>
        <dbReference type="PROSITE" id="PS50158"/>
    </source>
</evidence>
<dbReference type="SUPFAM" id="SSF57756">
    <property type="entry name" value="Retrovirus zinc finger-like domains"/>
    <property type="match status" value="1"/>
</dbReference>
<evidence type="ECO:0000256" key="5">
    <source>
        <dbReference type="ARBA" id="ARBA00022759"/>
    </source>
</evidence>
<gene>
    <name evidence="12" type="ORF">EPI10_006975</name>
</gene>
<dbReference type="InterPro" id="IPR021109">
    <property type="entry name" value="Peptidase_aspartic_dom_sf"/>
</dbReference>
<dbReference type="GO" id="GO:0003964">
    <property type="term" value="F:RNA-directed DNA polymerase activity"/>
    <property type="evidence" value="ECO:0007669"/>
    <property type="project" value="UniProtKB-KW"/>
</dbReference>
<sequence>MNEWFMEFVRTNPAAQQPPPLSNPQSVPIAPQVVENSRISGAERKSYLEILSVRVQEEIYKPTVSGSIAQRVFRTEIGPYDLEELSQQKRKADLEARGSRKRSMNKPYRSSSKKSQDSFSRSHASVGYQNRGHGNQYSNKACFKCGLPDHFIRDCPELSEKYKFQNTRPSNTTTRGSPPRNTGNMSSGKCVTRDSAVRSEAKVPARVYVIHVREDAPSPDVIIGTFSLYDTDVVALIDPVLTHLYICMNLVFSKSLPVESIEFVIKVSNPLGKYVLIDKICKDCPLMTRGYYFLADLILLPFDEFDVILGMDWFTMHDAVVNCRRKIIELKCQNNEILWIESDESGGLPVVISSMLAQRYVRKGCEAYLAYVLDTKVSESKIKSVPIVCEYPDVFPEELPGLPPIREIEFAIELVPGTSLISIAPYRMAPTEATVFSKIDLRSGYYQLRVKDSDVPKTTFRTRYGHYKFLIIPFRLTNASAVFMDLMNRIFRPYLDIFVVVFIDDILIYSRYESKHAEHLRIVLQTLRDKQMYAKFNKCEFWLREVEFLGHIVSVEGIRVDPSKEFVIYSDASLNGLGCVLMQEGKVIAYSSRQLKSHEKNYPTHDLELAAIKDLNLRQRRWLELLKDYEFMIDYHPGKANVVADALSRKSLFTLRAMNTRLTLSDDRLLLSPKKTDAIWVVVDRLTKSAHFIPIRTDYLLDKLAELYLSEIVRLHGVPVSIISNRDSRFTLQFWKKLQEALGTRLNFSTAFQTDGQSDRVIQVLEDMLQCCVLEFEGNWEKYLPLVEFAYNNSFQSSIKMAPYEAFYGRKCRTPLYWTELSEKKIHGVDLIRETEEKWKQFATV</sequence>
<feature type="domain" description="Integrase catalytic" evidence="11">
    <location>
        <begin position="656"/>
        <end position="811"/>
    </location>
</feature>
<evidence type="ECO:0000259" key="11">
    <source>
        <dbReference type="PROSITE" id="PS50994"/>
    </source>
</evidence>
<dbReference type="Pfam" id="PF00098">
    <property type="entry name" value="zf-CCHC"/>
    <property type="match status" value="1"/>
</dbReference>
<keyword evidence="2" id="KW-0808">Transferase</keyword>
<dbReference type="InterPro" id="IPR041373">
    <property type="entry name" value="RT_RNaseH"/>
</dbReference>
<evidence type="ECO:0000256" key="2">
    <source>
        <dbReference type="ARBA" id="ARBA00022679"/>
    </source>
</evidence>
<dbReference type="PANTHER" id="PTHR37984">
    <property type="entry name" value="PROTEIN CBG26694"/>
    <property type="match status" value="1"/>
</dbReference>
<dbReference type="CDD" id="cd09274">
    <property type="entry name" value="RNase_HI_RT_Ty3"/>
    <property type="match status" value="1"/>
</dbReference>
<dbReference type="Gene3D" id="2.40.70.10">
    <property type="entry name" value="Acid Proteases"/>
    <property type="match status" value="1"/>
</dbReference>
<dbReference type="InterPro" id="IPR000477">
    <property type="entry name" value="RT_dom"/>
</dbReference>
<dbReference type="InterPro" id="IPR001878">
    <property type="entry name" value="Znf_CCHC"/>
</dbReference>
<dbReference type="Gene3D" id="3.10.10.10">
    <property type="entry name" value="HIV Type 1 Reverse Transcriptase, subunit A, domain 1"/>
    <property type="match status" value="1"/>
</dbReference>
<dbReference type="Pfam" id="PF17917">
    <property type="entry name" value="RT_RNaseH"/>
    <property type="match status" value="1"/>
</dbReference>
<name>A0A5B6WVK1_9ROSI</name>
<reference evidence="13" key="1">
    <citation type="journal article" date="2019" name="Plant Biotechnol. J.">
        <title>Genome sequencing of the Australian wild diploid species Gossypium australe highlights disease resistance and delayed gland morphogenesis.</title>
        <authorList>
            <person name="Cai Y."/>
            <person name="Cai X."/>
            <person name="Wang Q."/>
            <person name="Wang P."/>
            <person name="Zhang Y."/>
            <person name="Cai C."/>
            <person name="Xu Y."/>
            <person name="Wang K."/>
            <person name="Zhou Z."/>
            <person name="Wang C."/>
            <person name="Geng S."/>
            <person name="Li B."/>
            <person name="Dong Q."/>
            <person name="Hou Y."/>
            <person name="Wang H."/>
            <person name="Ai P."/>
            <person name="Liu Z."/>
            <person name="Yi F."/>
            <person name="Sun M."/>
            <person name="An G."/>
            <person name="Cheng J."/>
            <person name="Zhang Y."/>
            <person name="Shi Q."/>
            <person name="Xie Y."/>
            <person name="Shi X."/>
            <person name="Chang Y."/>
            <person name="Huang F."/>
            <person name="Chen Y."/>
            <person name="Hong S."/>
            <person name="Mi L."/>
            <person name="Sun Q."/>
            <person name="Zhang L."/>
            <person name="Zhou B."/>
            <person name="Peng R."/>
            <person name="Zhang X."/>
            <person name="Liu F."/>
        </authorList>
    </citation>
    <scope>NUCLEOTIDE SEQUENCE [LARGE SCALE GENOMIC DNA]</scope>
    <source>
        <strain evidence="13">cv. PA1801</strain>
    </source>
</reference>
<evidence type="ECO:0000313" key="13">
    <source>
        <dbReference type="Proteomes" id="UP000325315"/>
    </source>
</evidence>
<evidence type="ECO:0000256" key="3">
    <source>
        <dbReference type="ARBA" id="ARBA00022695"/>
    </source>
</evidence>
<feature type="compositionally biased region" description="Polar residues" evidence="9">
    <location>
        <begin position="166"/>
        <end position="189"/>
    </location>
</feature>
<protein>
    <recommendedName>
        <fullName evidence="1">RNA-directed DNA polymerase</fullName>
        <ecNumber evidence="1">2.7.7.49</ecNumber>
    </recommendedName>
</protein>
<evidence type="ECO:0000256" key="9">
    <source>
        <dbReference type="SAM" id="MobiDB-lite"/>
    </source>
</evidence>
<evidence type="ECO:0000256" key="8">
    <source>
        <dbReference type="PROSITE-ProRule" id="PRU00047"/>
    </source>
</evidence>
<feature type="compositionally biased region" description="Basic and acidic residues" evidence="9">
    <location>
        <begin position="88"/>
        <end position="98"/>
    </location>
</feature>
<keyword evidence="5" id="KW-0255">Endonuclease</keyword>
<evidence type="ECO:0000256" key="1">
    <source>
        <dbReference type="ARBA" id="ARBA00012493"/>
    </source>
</evidence>
<feature type="domain" description="CCHC-type" evidence="10">
    <location>
        <begin position="142"/>
        <end position="157"/>
    </location>
</feature>
<dbReference type="Gene3D" id="3.30.420.10">
    <property type="entry name" value="Ribonuclease H-like superfamily/Ribonuclease H"/>
    <property type="match status" value="1"/>
</dbReference>